<evidence type="ECO:0000256" key="6">
    <source>
        <dbReference type="ARBA" id="ARBA00022763"/>
    </source>
</evidence>
<evidence type="ECO:0000256" key="8">
    <source>
        <dbReference type="ARBA" id="ARBA00022842"/>
    </source>
</evidence>
<comment type="cofactor">
    <cofactor evidence="12">
        <name>Mg(2+)</name>
        <dbReference type="ChEBI" id="CHEBI:18420"/>
    </cofactor>
    <text evidence="12">Binds 2 Mg(2+) ion per subunit.</text>
</comment>
<reference evidence="14 15" key="1">
    <citation type="submission" date="2023-04" db="EMBL/GenBank/DDBJ databases">
        <title>A. sendaiensis sub sp. chiapanensis a novel subspecie with specific adaptation in bacterial cell wall isolated from an active volcano.</title>
        <authorList>
            <person name="Alvarez Gutierrez P.E."/>
            <person name="Ortiz Cortes L.Y."/>
        </authorList>
    </citation>
    <scope>NUCLEOTIDE SEQUENCE [LARGE SCALE GENOMIC DNA]</scope>
    <source>
        <strain evidence="14 15">PA2</strain>
    </source>
</reference>
<evidence type="ECO:0000256" key="1">
    <source>
        <dbReference type="ARBA" id="ARBA00009518"/>
    </source>
</evidence>
<comment type="subcellular location">
    <subcellularLocation>
        <location evidence="12">Cytoplasm</location>
    </subcellularLocation>
</comment>
<dbReference type="NCBIfam" id="TIGR00228">
    <property type="entry name" value="ruvC"/>
    <property type="match status" value="1"/>
</dbReference>
<feature type="binding site" evidence="12">
    <location>
        <position position="144"/>
    </location>
    <ligand>
        <name>Mg(2+)</name>
        <dbReference type="ChEBI" id="CHEBI:18420"/>
        <label>1</label>
    </ligand>
</feature>
<evidence type="ECO:0000256" key="13">
    <source>
        <dbReference type="NCBIfam" id="TIGR00228"/>
    </source>
</evidence>
<keyword evidence="3 12" id="KW-0540">Nuclease</keyword>
<evidence type="ECO:0000256" key="4">
    <source>
        <dbReference type="ARBA" id="ARBA00022723"/>
    </source>
</evidence>
<comment type="function">
    <text evidence="12">The RuvA-RuvB-RuvC complex processes Holliday junction (HJ) DNA during genetic recombination and DNA repair. Endonuclease that resolves HJ intermediates. Cleaves cruciform DNA by making single-stranded nicks across the HJ at symmetrical positions within the homologous arms, yielding a 5'-phosphate and a 3'-hydroxyl group; requires a central core of homology in the junction. The consensus cleavage sequence is 5'-(A/T)TT(C/G)-3'. Cleavage occurs on the 3'-side of the TT dinucleotide at the point of strand exchange. HJ branch migration catalyzed by RuvA-RuvB allows RuvC to scan DNA until it finds its consensus sequence, where it cleaves and resolves the cruciform DNA.</text>
</comment>
<feature type="binding site" evidence="12">
    <location>
        <position position="71"/>
    </location>
    <ligand>
        <name>Mg(2+)</name>
        <dbReference type="ChEBI" id="CHEBI:18420"/>
        <label>2</label>
    </ligand>
</feature>
<sequence>MESLRILGVDPGLARLGFGIIERGPGDSLHHVAHGCIETGADTPLPERLRHLFRQLTELCCTYQPAVMVVEELFFSRNATTAFTVGQARGVALLAGAEAGLAVAEYTPMQVKQAVTGYGRADKRQVQEMVRLLLRLTSVPKPDDAADALAVAIAHAHAGRIGELEAKLALGKRTGWVWERGRFR</sequence>
<keyword evidence="2 12" id="KW-0963">Cytoplasm</keyword>
<dbReference type="Gene3D" id="3.30.420.10">
    <property type="entry name" value="Ribonuclease H-like superfamily/Ribonuclease H"/>
    <property type="match status" value="1"/>
</dbReference>
<feature type="active site" evidence="12">
    <location>
        <position position="144"/>
    </location>
</feature>
<comment type="similarity">
    <text evidence="1 12">Belongs to the RuvC family.</text>
</comment>
<comment type="catalytic activity">
    <reaction evidence="12">
        <text>Endonucleolytic cleavage at a junction such as a reciprocal single-stranded crossover between two homologous DNA duplexes (Holliday junction).</text>
        <dbReference type="EC" id="3.1.21.10"/>
    </reaction>
</comment>
<keyword evidence="4 12" id="KW-0479">Metal-binding</keyword>
<name>A0ABT6XZN9_ALISE</name>
<dbReference type="HAMAP" id="MF_00034">
    <property type="entry name" value="RuvC"/>
    <property type="match status" value="1"/>
</dbReference>
<evidence type="ECO:0000256" key="10">
    <source>
        <dbReference type="ARBA" id="ARBA00023172"/>
    </source>
</evidence>
<evidence type="ECO:0000256" key="12">
    <source>
        <dbReference type="HAMAP-Rule" id="MF_00034"/>
    </source>
</evidence>
<keyword evidence="6 12" id="KW-0227">DNA damage</keyword>
<organism evidence="14 15">
    <name type="scientific">Alicyclobacillus sendaiensis PA2</name>
    <dbReference type="NCBI Taxonomy" id="3029425"/>
    <lineage>
        <taxon>Bacteria</taxon>
        <taxon>Bacillati</taxon>
        <taxon>Bacillota</taxon>
        <taxon>Bacilli</taxon>
        <taxon>Bacillales</taxon>
        <taxon>Alicyclobacillaceae</taxon>
        <taxon>Alicyclobacillus</taxon>
    </lineage>
</organism>
<keyword evidence="8 12" id="KW-0460">Magnesium</keyword>
<accession>A0ABT6XZN9</accession>
<evidence type="ECO:0000256" key="7">
    <source>
        <dbReference type="ARBA" id="ARBA00022801"/>
    </source>
</evidence>
<feature type="binding site" evidence="12">
    <location>
        <position position="10"/>
    </location>
    <ligand>
        <name>Mg(2+)</name>
        <dbReference type="ChEBI" id="CHEBI:18420"/>
        <label>1</label>
    </ligand>
</feature>
<keyword evidence="7 12" id="KW-0378">Hydrolase</keyword>
<comment type="subunit">
    <text evidence="12">Homodimer which binds Holliday junction (HJ) DNA. The HJ becomes 2-fold symmetrical on binding to RuvC with unstacked arms; it has a different conformation from HJ DNA in complex with RuvA. In the full resolvosome a probable DNA-RuvA(4)-RuvB(12)-RuvC(2) complex forms which resolves the HJ.</text>
</comment>
<dbReference type="NCBIfam" id="NF000711">
    <property type="entry name" value="PRK00039.2-1"/>
    <property type="match status" value="1"/>
</dbReference>
<dbReference type="InterPro" id="IPR036397">
    <property type="entry name" value="RNaseH_sf"/>
</dbReference>
<keyword evidence="11 12" id="KW-0234">DNA repair</keyword>
<dbReference type="PANTHER" id="PTHR30194">
    <property type="entry name" value="CROSSOVER JUNCTION ENDODEOXYRIBONUCLEASE RUVC"/>
    <property type="match status" value="1"/>
</dbReference>
<evidence type="ECO:0000256" key="11">
    <source>
        <dbReference type="ARBA" id="ARBA00023204"/>
    </source>
</evidence>
<dbReference type="SUPFAM" id="SSF53098">
    <property type="entry name" value="Ribonuclease H-like"/>
    <property type="match status" value="1"/>
</dbReference>
<evidence type="ECO:0000313" key="15">
    <source>
        <dbReference type="Proteomes" id="UP001529245"/>
    </source>
</evidence>
<dbReference type="InterPro" id="IPR012337">
    <property type="entry name" value="RNaseH-like_sf"/>
</dbReference>
<dbReference type="CDD" id="cd16962">
    <property type="entry name" value="RuvC"/>
    <property type="match status" value="1"/>
</dbReference>
<dbReference type="Proteomes" id="UP001529245">
    <property type="component" value="Unassembled WGS sequence"/>
</dbReference>
<dbReference type="PROSITE" id="PS01321">
    <property type="entry name" value="RUVC"/>
    <property type="match status" value="1"/>
</dbReference>
<comment type="caution">
    <text evidence="14">The sequence shown here is derived from an EMBL/GenBank/DDBJ whole genome shotgun (WGS) entry which is preliminary data.</text>
</comment>
<evidence type="ECO:0000256" key="5">
    <source>
        <dbReference type="ARBA" id="ARBA00022759"/>
    </source>
</evidence>
<feature type="active site" evidence="12">
    <location>
        <position position="10"/>
    </location>
</feature>
<dbReference type="InterPro" id="IPR020563">
    <property type="entry name" value="X-over_junc_endoDNase_Mg_BS"/>
</dbReference>
<dbReference type="PRINTS" id="PR00696">
    <property type="entry name" value="RSOLVASERUVC"/>
</dbReference>
<keyword evidence="5 12" id="KW-0255">Endonuclease</keyword>
<evidence type="ECO:0000313" key="14">
    <source>
        <dbReference type="EMBL" id="MDI9260553.1"/>
    </source>
</evidence>
<dbReference type="EMBL" id="JASGCB010000017">
    <property type="protein sequence ID" value="MDI9260553.1"/>
    <property type="molecule type" value="Genomic_DNA"/>
</dbReference>
<dbReference type="PANTHER" id="PTHR30194:SF3">
    <property type="entry name" value="CROSSOVER JUNCTION ENDODEOXYRIBONUCLEASE RUVC"/>
    <property type="match status" value="1"/>
</dbReference>
<dbReference type="RefSeq" id="WP_283204010.1">
    <property type="nucleotide sequence ID" value="NZ_JASGCB010000017.1"/>
</dbReference>
<evidence type="ECO:0000256" key="3">
    <source>
        <dbReference type="ARBA" id="ARBA00022722"/>
    </source>
</evidence>
<keyword evidence="15" id="KW-1185">Reference proteome</keyword>
<protein>
    <recommendedName>
        <fullName evidence="12 13">Crossover junction endodeoxyribonuclease RuvC</fullName>
        <ecNumber evidence="12 13">3.1.21.10</ecNumber>
    </recommendedName>
    <alternativeName>
        <fullName evidence="12">Holliday junction nuclease RuvC</fullName>
    </alternativeName>
    <alternativeName>
        <fullName evidence="12">Holliday junction resolvase RuvC</fullName>
    </alternativeName>
</protein>
<dbReference type="EC" id="3.1.21.10" evidence="12 13"/>
<evidence type="ECO:0000256" key="2">
    <source>
        <dbReference type="ARBA" id="ARBA00022490"/>
    </source>
</evidence>
<feature type="active site" evidence="12">
    <location>
        <position position="71"/>
    </location>
</feature>
<keyword evidence="10 12" id="KW-0233">DNA recombination</keyword>
<dbReference type="Pfam" id="PF02075">
    <property type="entry name" value="RuvC"/>
    <property type="match status" value="1"/>
</dbReference>
<gene>
    <name evidence="12 14" type="primary">ruvC</name>
    <name evidence="14" type="ORF">QID03_10180</name>
</gene>
<proteinExistence type="inferred from homology"/>
<keyword evidence="9 12" id="KW-0238">DNA-binding</keyword>
<evidence type="ECO:0000256" key="9">
    <source>
        <dbReference type="ARBA" id="ARBA00023125"/>
    </source>
</evidence>
<dbReference type="InterPro" id="IPR002176">
    <property type="entry name" value="X-over_junc_endoDNase_RuvC"/>
</dbReference>